<dbReference type="AlphaFoldDB" id="A0A4Y8KQF3"/>
<accession>A0A4Y8KQF3</accession>
<keyword evidence="2" id="KW-1185">Reference proteome</keyword>
<organism evidence="1 2">
    <name type="scientific">Cryobacterium psychrophilum</name>
    <dbReference type="NCBI Taxonomy" id="41988"/>
    <lineage>
        <taxon>Bacteria</taxon>
        <taxon>Bacillati</taxon>
        <taxon>Actinomycetota</taxon>
        <taxon>Actinomycetes</taxon>
        <taxon>Micrococcales</taxon>
        <taxon>Microbacteriaceae</taxon>
        <taxon>Cryobacterium</taxon>
    </lineage>
</organism>
<evidence type="ECO:0000313" key="2">
    <source>
        <dbReference type="Proteomes" id="UP000298218"/>
    </source>
</evidence>
<sequence>MVLASIGALLFTWFWILWLGLLVAATILTFVRRKDSELARGIPRVLLVVVWPVLVLGTVVAAVVEPQWDPRSSATVQAAALATLCLIYGLGIAALGVRQRKSARTVDSNRHPLITA</sequence>
<proteinExistence type="predicted"/>
<reference evidence="1 2" key="1">
    <citation type="submission" date="2019-03" db="EMBL/GenBank/DDBJ databases">
        <title>Genomics of glacier-inhabiting Cryobacterium strains.</title>
        <authorList>
            <person name="Liu Q."/>
            <person name="Xin Y.-H."/>
        </authorList>
    </citation>
    <scope>NUCLEOTIDE SEQUENCE [LARGE SCALE GENOMIC DNA]</scope>
    <source>
        <strain evidence="1 2">CGMCC 1.4292</strain>
    </source>
</reference>
<comment type="caution">
    <text evidence="1">The sequence shown here is derived from an EMBL/GenBank/DDBJ whole genome shotgun (WGS) entry which is preliminary data.</text>
</comment>
<evidence type="ECO:0000313" key="1">
    <source>
        <dbReference type="EMBL" id="TFD80375.1"/>
    </source>
</evidence>
<gene>
    <name evidence="1" type="ORF">E3T53_04665</name>
</gene>
<dbReference type="Proteomes" id="UP000298218">
    <property type="component" value="Unassembled WGS sequence"/>
</dbReference>
<protein>
    <submittedName>
        <fullName evidence="1">Uncharacterized protein</fullName>
    </submittedName>
</protein>
<dbReference type="EMBL" id="SOHQ01000015">
    <property type="protein sequence ID" value="TFD80375.1"/>
    <property type="molecule type" value="Genomic_DNA"/>
</dbReference>
<name>A0A4Y8KQF3_9MICO</name>
<dbReference type="RefSeq" id="WP_134171680.1">
    <property type="nucleotide sequence ID" value="NZ_SODI01000001.1"/>
</dbReference>